<dbReference type="AlphaFoldDB" id="A0A7J8I1J4"/>
<accession>A0A7J8I1J4</accession>
<evidence type="ECO:0000313" key="2">
    <source>
        <dbReference type="Proteomes" id="UP000550707"/>
    </source>
</evidence>
<protein>
    <submittedName>
        <fullName evidence="1">Uncharacterized protein</fullName>
    </submittedName>
</protein>
<keyword evidence="2" id="KW-1185">Reference proteome</keyword>
<reference evidence="1 2" key="1">
    <citation type="journal article" date="2020" name="Nature">
        <title>Six reference-quality genomes reveal evolution of bat adaptations.</title>
        <authorList>
            <person name="Jebb D."/>
            <person name="Huang Z."/>
            <person name="Pippel M."/>
            <person name="Hughes G.M."/>
            <person name="Lavrichenko K."/>
            <person name="Devanna P."/>
            <person name="Winkler S."/>
            <person name="Jermiin L.S."/>
            <person name="Skirmuntt E.C."/>
            <person name="Katzourakis A."/>
            <person name="Burkitt-Gray L."/>
            <person name="Ray D.A."/>
            <person name="Sullivan K.A.M."/>
            <person name="Roscito J.G."/>
            <person name="Kirilenko B.M."/>
            <person name="Davalos L.M."/>
            <person name="Corthals A.P."/>
            <person name="Power M.L."/>
            <person name="Jones G."/>
            <person name="Ransome R.D."/>
            <person name="Dechmann D.K.N."/>
            <person name="Locatelli A.G."/>
            <person name="Puechmaille S.J."/>
            <person name="Fedrigo O."/>
            <person name="Jarvis E.D."/>
            <person name="Hiller M."/>
            <person name="Vernes S.C."/>
            <person name="Myers E.W."/>
            <person name="Teeling E.C."/>
        </authorList>
    </citation>
    <scope>NUCLEOTIDE SEQUENCE [LARGE SCALE GENOMIC DNA]</scope>
    <source>
        <strain evidence="1">MMolMol1</strain>
        <tissue evidence="1">Muscle</tissue>
    </source>
</reference>
<comment type="caution">
    <text evidence="1">The sequence shown here is derived from an EMBL/GenBank/DDBJ whole genome shotgun (WGS) entry which is preliminary data.</text>
</comment>
<dbReference type="Proteomes" id="UP000550707">
    <property type="component" value="Unassembled WGS sequence"/>
</dbReference>
<dbReference type="EMBL" id="JACASF010000005">
    <property type="protein sequence ID" value="KAF6477989.1"/>
    <property type="molecule type" value="Genomic_DNA"/>
</dbReference>
<gene>
    <name evidence="1" type="ORF">HJG59_010881</name>
</gene>
<name>A0A7J8I1J4_MOLMO</name>
<proteinExistence type="predicted"/>
<organism evidence="1 2">
    <name type="scientific">Molossus molossus</name>
    <name type="common">Pallas' mastiff bat</name>
    <name type="synonym">Vespertilio molossus</name>
    <dbReference type="NCBI Taxonomy" id="27622"/>
    <lineage>
        <taxon>Eukaryota</taxon>
        <taxon>Metazoa</taxon>
        <taxon>Chordata</taxon>
        <taxon>Craniata</taxon>
        <taxon>Vertebrata</taxon>
        <taxon>Euteleostomi</taxon>
        <taxon>Mammalia</taxon>
        <taxon>Eutheria</taxon>
        <taxon>Laurasiatheria</taxon>
        <taxon>Chiroptera</taxon>
        <taxon>Yangochiroptera</taxon>
        <taxon>Molossidae</taxon>
        <taxon>Molossus</taxon>
    </lineage>
</organism>
<sequence>MGQIPPPLVGVGLLGCCRNNHFQKLSRENETWGRLFSQSYILQAAKCHVSESSPGKGAAGALAELEAGPVSRAYFPWWSWVSRASGEIHFLRPLCGSAWPAAAWANAEHGNPAGQESSVDNTREHFLCSEV</sequence>
<dbReference type="InParanoid" id="A0A7J8I1J4"/>
<evidence type="ECO:0000313" key="1">
    <source>
        <dbReference type="EMBL" id="KAF6477989.1"/>
    </source>
</evidence>